<evidence type="ECO:0000313" key="2">
    <source>
        <dbReference type="EMBL" id="GBQ85906.1"/>
    </source>
</evidence>
<proteinExistence type="predicted"/>
<evidence type="ECO:0000313" key="3">
    <source>
        <dbReference type="Proteomes" id="UP001065047"/>
    </source>
</evidence>
<gene>
    <name evidence="2" type="ORF">AA14337_3193</name>
</gene>
<accession>A0ABQ0Q084</accession>
<keyword evidence="1" id="KW-1133">Transmembrane helix</keyword>
<comment type="caution">
    <text evidence="2">The sequence shown here is derived from an EMBL/GenBank/DDBJ whole genome shotgun (WGS) entry which is preliminary data.</text>
</comment>
<keyword evidence="1" id="KW-0812">Transmembrane</keyword>
<dbReference type="Proteomes" id="UP001065047">
    <property type="component" value="Unassembled WGS sequence"/>
</dbReference>
<reference evidence="2" key="1">
    <citation type="submission" date="2013-04" db="EMBL/GenBank/DDBJ databases">
        <title>The genome sequencing project of 58 acetic acid bacteria.</title>
        <authorList>
            <person name="Okamoto-Kainuma A."/>
            <person name="Ishikawa M."/>
            <person name="Umino S."/>
            <person name="Koizumi Y."/>
            <person name="Shiwa Y."/>
            <person name="Yoshikawa H."/>
            <person name="Matsutani M."/>
            <person name="Matsushita K."/>
        </authorList>
    </citation>
    <scope>NUCLEOTIDE SEQUENCE</scope>
    <source>
        <strain evidence="2">DSM 14337</strain>
    </source>
</reference>
<keyword evidence="1" id="KW-0472">Membrane</keyword>
<feature type="transmembrane region" description="Helical" evidence="1">
    <location>
        <begin position="70"/>
        <end position="89"/>
    </location>
</feature>
<protein>
    <submittedName>
        <fullName evidence="2">Uncharacterized protein</fullName>
    </submittedName>
</protein>
<evidence type="ECO:0000256" key="1">
    <source>
        <dbReference type="SAM" id="Phobius"/>
    </source>
</evidence>
<dbReference type="EMBL" id="BAPF01000056">
    <property type="protein sequence ID" value="GBQ85906.1"/>
    <property type="molecule type" value="Genomic_DNA"/>
</dbReference>
<feature type="transmembrane region" description="Helical" evidence="1">
    <location>
        <begin position="46"/>
        <end position="64"/>
    </location>
</feature>
<name>A0ABQ0Q084_9PROT</name>
<sequence length="92" mass="10158">MGTGRISRKIRAHRGLHWTELSAASITGAEKPQSTPRIYMSQTHETDSTAAILVFSFFLVAMGLRYLDIVYGFIGIVGVVVGLLPNRFFTGR</sequence>
<keyword evidence="3" id="KW-1185">Reference proteome</keyword>
<organism evidence="2 3">
    <name type="scientific">Acetobacter malorum DSM 14337</name>
    <dbReference type="NCBI Taxonomy" id="1307910"/>
    <lineage>
        <taxon>Bacteria</taxon>
        <taxon>Pseudomonadati</taxon>
        <taxon>Pseudomonadota</taxon>
        <taxon>Alphaproteobacteria</taxon>
        <taxon>Acetobacterales</taxon>
        <taxon>Acetobacteraceae</taxon>
        <taxon>Acetobacter</taxon>
    </lineage>
</organism>